<keyword evidence="5 10" id="KW-0375">Hydrogen ion transport</keyword>
<keyword evidence="8 10" id="KW-0139">CF(1)</keyword>
<dbReference type="GO" id="GO:0046933">
    <property type="term" value="F:proton-transporting ATP synthase activity, rotational mechanism"/>
    <property type="evidence" value="ECO:0007669"/>
    <property type="project" value="UniProtKB-UniRule"/>
</dbReference>
<dbReference type="PRINTS" id="PR00126">
    <property type="entry name" value="ATPASEGAMMA"/>
</dbReference>
<reference evidence="11 12" key="1">
    <citation type="journal article" date="2016" name="Nat. Commun.">
        <title>Thousands of microbial genomes shed light on interconnected biogeochemical processes in an aquifer system.</title>
        <authorList>
            <person name="Anantharaman K."/>
            <person name="Brown C.T."/>
            <person name="Hug L.A."/>
            <person name="Sharon I."/>
            <person name="Castelle C.J."/>
            <person name="Probst A.J."/>
            <person name="Thomas B.C."/>
            <person name="Singh A."/>
            <person name="Wilkins M.J."/>
            <person name="Karaoz U."/>
            <person name="Brodie E.L."/>
            <person name="Williams K.H."/>
            <person name="Hubbard S.S."/>
            <person name="Banfield J.F."/>
        </authorList>
    </citation>
    <scope>NUCLEOTIDE SEQUENCE [LARGE SCALE GENOMIC DNA]</scope>
</reference>
<dbReference type="HAMAP" id="MF_00815">
    <property type="entry name" value="ATP_synth_gamma_bact"/>
    <property type="match status" value="1"/>
</dbReference>
<evidence type="ECO:0000313" key="11">
    <source>
        <dbReference type="EMBL" id="OGY45437.1"/>
    </source>
</evidence>
<evidence type="ECO:0000313" key="12">
    <source>
        <dbReference type="Proteomes" id="UP000178240"/>
    </source>
</evidence>
<dbReference type="AlphaFoldDB" id="A0A1G1Y1I6"/>
<comment type="subcellular location">
    <subcellularLocation>
        <location evidence="10">Cell membrane</location>
        <topology evidence="10">Peripheral membrane protein</topology>
    </subcellularLocation>
    <subcellularLocation>
        <location evidence="2">Membrane</location>
        <topology evidence="2">Peripheral membrane protein</topology>
    </subcellularLocation>
</comment>
<proteinExistence type="inferred from homology"/>
<dbReference type="CDD" id="cd12151">
    <property type="entry name" value="F1-ATPase_gamma"/>
    <property type="match status" value="1"/>
</dbReference>
<comment type="similarity">
    <text evidence="3 10">Belongs to the ATPase gamma chain family.</text>
</comment>
<evidence type="ECO:0000256" key="9">
    <source>
        <dbReference type="ARBA" id="ARBA00023310"/>
    </source>
</evidence>
<keyword evidence="4 10" id="KW-0813">Transport</keyword>
<dbReference type="InterPro" id="IPR000131">
    <property type="entry name" value="ATP_synth_F1_gsu"/>
</dbReference>
<evidence type="ECO:0000256" key="2">
    <source>
        <dbReference type="ARBA" id="ARBA00004170"/>
    </source>
</evidence>
<evidence type="ECO:0000256" key="3">
    <source>
        <dbReference type="ARBA" id="ARBA00007681"/>
    </source>
</evidence>
<evidence type="ECO:0000256" key="4">
    <source>
        <dbReference type="ARBA" id="ARBA00022448"/>
    </source>
</evidence>
<organism evidence="11 12">
    <name type="scientific">Candidatus Buchananbacteria bacterium RIFCSPHIGHO2_01_FULL_44_11</name>
    <dbReference type="NCBI Taxonomy" id="1797535"/>
    <lineage>
        <taxon>Bacteria</taxon>
        <taxon>Candidatus Buchananiibacteriota</taxon>
    </lineage>
</organism>
<protein>
    <recommendedName>
        <fullName evidence="10">ATP synthase gamma chain</fullName>
    </recommendedName>
    <alternativeName>
        <fullName evidence="10">ATP synthase F1 sector gamma subunit</fullName>
    </alternativeName>
    <alternativeName>
        <fullName evidence="10">F-ATPase gamma subunit</fullName>
    </alternativeName>
</protein>
<evidence type="ECO:0000256" key="1">
    <source>
        <dbReference type="ARBA" id="ARBA00003456"/>
    </source>
</evidence>
<sequence length="301" mass="32866">MAVSTKIIKKRIRSIGNTKKITRAMEMVAATKMRKAVNAVLASRPYAFDIWAMVMNLISRLEIKKHPLLTPKSEAKKVAIILVTSNRGLCGGFNSQIVSRALKLADQAETAVEWLAIGRWGAEFLARSGKKLVAVFEKPDVILTTSEISALVKAVTGSFVDGTYQKVFVAYTDFYSALVQKPRLKQLLPLEPLADAELGQVGQASAPQPAAEKNFEYLFEPTPQIVFNELLPHLVTVQLYQAMLESTASEHSARMMAMKNATNAAADMIDDLTLAFNQARQAAITREIAEITGGKAALEAA</sequence>
<evidence type="ECO:0000256" key="5">
    <source>
        <dbReference type="ARBA" id="ARBA00022781"/>
    </source>
</evidence>
<comment type="caution">
    <text evidence="11">The sequence shown here is derived from an EMBL/GenBank/DDBJ whole genome shotgun (WGS) entry which is preliminary data.</text>
</comment>
<comment type="function">
    <text evidence="1 10">Produces ATP from ADP in the presence of a proton gradient across the membrane. The gamma chain is believed to be important in regulating ATPase activity and the flow of protons through the CF(0) complex.</text>
</comment>
<keyword evidence="9 10" id="KW-0066">ATP synthesis</keyword>
<dbReference type="PANTHER" id="PTHR11693:SF22">
    <property type="entry name" value="ATP SYNTHASE SUBUNIT GAMMA, MITOCHONDRIAL"/>
    <property type="match status" value="1"/>
</dbReference>
<accession>A0A1G1Y1I6</accession>
<keyword evidence="6 10" id="KW-0406">Ion transport</keyword>
<keyword evidence="7 10" id="KW-0472">Membrane</keyword>
<comment type="subunit">
    <text evidence="10">F-type ATPases have 2 components, CF(1) - the catalytic core - and CF(0) - the membrane proton channel. CF(1) has five subunits: alpha(3), beta(3), gamma(1), delta(1), epsilon(1). CF(0) has three main subunits: a, b and c.</text>
</comment>
<dbReference type="STRING" id="1797535.A2744_00490"/>
<gene>
    <name evidence="10" type="primary">atpG</name>
    <name evidence="11" type="ORF">A2744_00490</name>
</gene>
<dbReference type="Pfam" id="PF00231">
    <property type="entry name" value="ATP-synt"/>
    <property type="match status" value="1"/>
</dbReference>
<dbReference type="Gene3D" id="1.10.287.80">
    <property type="entry name" value="ATP synthase, gamma subunit, helix hairpin domain"/>
    <property type="match status" value="2"/>
</dbReference>
<dbReference type="SUPFAM" id="SSF52943">
    <property type="entry name" value="ATP synthase (F1-ATPase), gamma subunit"/>
    <property type="match status" value="1"/>
</dbReference>
<dbReference type="Proteomes" id="UP000178240">
    <property type="component" value="Unassembled WGS sequence"/>
</dbReference>
<dbReference type="GO" id="GO:0045259">
    <property type="term" value="C:proton-transporting ATP synthase complex"/>
    <property type="evidence" value="ECO:0007669"/>
    <property type="project" value="UniProtKB-KW"/>
</dbReference>
<dbReference type="NCBIfam" id="TIGR01146">
    <property type="entry name" value="ATPsyn_F1gamma"/>
    <property type="match status" value="1"/>
</dbReference>
<dbReference type="PANTHER" id="PTHR11693">
    <property type="entry name" value="ATP SYNTHASE GAMMA CHAIN"/>
    <property type="match status" value="1"/>
</dbReference>
<dbReference type="Gene3D" id="3.40.1380.10">
    <property type="match status" value="1"/>
</dbReference>
<evidence type="ECO:0000256" key="6">
    <source>
        <dbReference type="ARBA" id="ARBA00023065"/>
    </source>
</evidence>
<dbReference type="GO" id="GO:0005886">
    <property type="term" value="C:plasma membrane"/>
    <property type="evidence" value="ECO:0007669"/>
    <property type="project" value="UniProtKB-SubCell"/>
</dbReference>
<dbReference type="InterPro" id="IPR035968">
    <property type="entry name" value="ATP_synth_F1_ATPase_gsu"/>
</dbReference>
<name>A0A1G1Y1I6_9BACT</name>
<dbReference type="EMBL" id="MHIE01000020">
    <property type="protein sequence ID" value="OGY45437.1"/>
    <property type="molecule type" value="Genomic_DNA"/>
</dbReference>
<evidence type="ECO:0000256" key="7">
    <source>
        <dbReference type="ARBA" id="ARBA00023136"/>
    </source>
</evidence>
<dbReference type="GO" id="GO:0005524">
    <property type="term" value="F:ATP binding"/>
    <property type="evidence" value="ECO:0007669"/>
    <property type="project" value="UniProtKB-UniRule"/>
</dbReference>
<evidence type="ECO:0000256" key="8">
    <source>
        <dbReference type="ARBA" id="ARBA00023196"/>
    </source>
</evidence>
<evidence type="ECO:0000256" key="10">
    <source>
        <dbReference type="HAMAP-Rule" id="MF_00815"/>
    </source>
</evidence>
<keyword evidence="10" id="KW-1003">Cell membrane</keyword>
<dbReference type="GO" id="GO:0042777">
    <property type="term" value="P:proton motive force-driven plasma membrane ATP synthesis"/>
    <property type="evidence" value="ECO:0007669"/>
    <property type="project" value="UniProtKB-UniRule"/>
</dbReference>